<dbReference type="SUPFAM" id="SSF56024">
    <property type="entry name" value="Phospholipase D/nuclease"/>
    <property type="match status" value="2"/>
</dbReference>
<dbReference type="PANTHER" id="PTHR21248:SF22">
    <property type="entry name" value="PHOSPHOLIPASE D"/>
    <property type="match status" value="1"/>
</dbReference>
<dbReference type="EMBL" id="QUBR01000002">
    <property type="protein sequence ID" value="REK69807.1"/>
    <property type="molecule type" value="Genomic_DNA"/>
</dbReference>
<evidence type="ECO:0000313" key="3">
    <source>
        <dbReference type="Proteomes" id="UP000265581"/>
    </source>
</evidence>
<dbReference type="PROSITE" id="PS50035">
    <property type="entry name" value="PLD"/>
    <property type="match status" value="2"/>
</dbReference>
<proteinExistence type="predicted"/>
<dbReference type="PANTHER" id="PTHR21248">
    <property type="entry name" value="CARDIOLIPIN SYNTHASE"/>
    <property type="match status" value="1"/>
</dbReference>
<name>A0A371P1J3_9ACTN</name>
<dbReference type="CDD" id="cd09159">
    <property type="entry name" value="PLDc_ybhO_like_2"/>
    <property type="match status" value="1"/>
</dbReference>
<dbReference type="RefSeq" id="WP_119704406.1">
    <property type="nucleotide sequence ID" value="NZ_JBHSOI010000002.1"/>
</dbReference>
<dbReference type="AlphaFoldDB" id="A0A371P1J3"/>
<accession>A0A371P1J3</accession>
<sequence length="413" mass="46705">MSLAASTRRLVRRTMLSVLAAQVAAVLSLMGADRLRRLLRGRKIPELEPSQPVSHGIGDGSTATTYTYGAVLFDDMLAAIEGAQRRILLETYIIKGDEMGRRFKKALIDAADRGVEVYVVYDQFANLVVRPSFLTFPAPVHVLRYPLLSSWKVLSPRHLGRDHRKILVIDDEVAYVGGYNIGASYATEWRDTHLRIEGPAVWDLDNAFVDFWNTHPQRTTDRLAQLPAAGWRPEIRAHRNVPRQLMYPIRGMYLEAIDRAHRSIDITAAYFIPDSDILDAILEARLRGVRVRIIVPKVSNHVVTDWLSRGFYGRLLRAGVEIHRYADHMVHAKTATIDGEWTTIGTANIDRLSLLGNYEINLEILDRGLAEGMEAIFADDCGKCEQLSLDEWMRRPFVARVYEALLKPLAPLL</sequence>
<protein>
    <submittedName>
        <fullName evidence="2">Phosphatidylserine/phosphatidylglycerophosphate/ cardiolipin synthase family protein</fullName>
    </submittedName>
</protein>
<feature type="domain" description="PLD phosphodiesterase" evidence="1">
    <location>
        <begin position="158"/>
        <end position="185"/>
    </location>
</feature>
<dbReference type="Gene3D" id="3.30.870.10">
    <property type="entry name" value="Endonuclease Chain A"/>
    <property type="match status" value="2"/>
</dbReference>
<dbReference type="GO" id="GO:0030572">
    <property type="term" value="F:phosphatidyltransferase activity"/>
    <property type="evidence" value="ECO:0007669"/>
    <property type="project" value="UniProtKB-ARBA"/>
</dbReference>
<dbReference type="GO" id="GO:0032049">
    <property type="term" value="P:cardiolipin biosynthetic process"/>
    <property type="evidence" value="ECO:0007669"/>
    <property type="project" value="UniProtKB-ARBA"/>
</dbReference>
<comment type="caution">
    <text evidence="2">The sequence shown here is derived from an EMBL/GenBank/DDBJ whole genome shotgun (WGS) entry which is preliminary data.</text>
</comment>
<evidence type="ECO:0000259" key="1">
    <source>
        <dbReference type="PROSITE" id="PS50035"/>
    </source>
</evidence>
<dbReference type="Proteomes" id="UP000265581">
    <property type="component" value="Unassembled WGS sequence"/>
</dbReference>
<keyword evidence="3" id="KW-1185">Reference proteome</keyword>
<gene>
    <name evidence="2" type="ORF">DX116_11450</name>
</gene>
<dbReference type="InterPro" id="IPR025202">
    <property type="entry name" value="PLD-like_dom"/>
</dbReference>
<reference evidence="2 3" key="1">
    <citation type="submission" date="2018-08" db="EMBL/GenBank/DDBJ databases">
        <title>Aeromicrobium sp. M2KJ-4, whole genome shotgun sequence.</title>
        <authorList>
            <person name="Tuo L."/>
        </authorList>
    </citation>
    <scope>NUCLEOTIDE SEQUENCE [LARGE SCALE GENOMIC DNA]</scope>
    <source>
        <strain evidence="2 3">M2KJ-4</strain>
    </source>
</reference>
<dbReference type="InterPro" id="IPR001736">
    <property type="entry name" value="PLipase_D/transphosphatidylase"/>
</dbReference>
<dbReference type="Pfam" id="PF13091">
    <property type="entry name" value="PLDc_2"/>
    <property type="match status" value="2"/>
</dbReference>
<feature type="domain" description="PLD phosphodiesterase" evidence="1">
    <location>
        <begin position="326"/>
        <end position="353"/>
    </location>
</feature>
<evidence type="ECO:0000313" key="2">
    <source>
        <dbReference type="EMBL" id="REK69807.1"/>
    </source>
</evidence>
<dbReference type="CDD" id="cd09110">
    <property type="entry name" value="PLDc_CLS_1"/>
    <property type="match status" value="1"/>
</dbReference>
<dbReference type="SMART" id="SM00155">
    <property type="entry name" value="PLDc"/>
    <property type="match status" value="2"/>
</dbReference>
<organism evidence="2 3">
    <name type="scientific">Aeromicrobium endophyticum</name>
    <dbReference type="NCBI Taxonomy" id="2292704"/>
    <lineage>
        <taxon>Bacteria</taxon>
        <taxon>Bacillati</taxon>
        <taxon>Actinomycetota</taxon>
        <taxon>Actinomycetes</taxon>
        <taxon>Propionibacteriales</taxon>
        <taxon>Nocardioidaceae</taxon>
        <taxon>Aeromicrobium</taxon>
    </lineage>
</organism>
<dbReference type="OrthoDB" id="9762009at2"/>